<dbReference type="EMBL" id="JARK01000036">
    <property type="protein sequence ID" value="EYC45198.1"/>
    <property type="molecule type" value="Genomic_DNA"/>
</dbReference>
<organism evidence="2 3">
    <name type="scientific">Ancylostoma ceylanicum</name>
    <dbReference type="NCBI Taxonomy" id="53326"/>
    <lineage>
        <taxon>Eukaryota</taxon>
        <taxon>Metazoa</taxon>
        <taxon>Ecdysozoa</taxon>
        <taxon>Nematoda</taxon>
        <taxon>Chromadorea</taxon>
        <taxon>Rhabditida</taxon>
        <taxon>Rhabditina</taxon>
        <taxon>Rhabditomorpha</taxon>
        <taxon>Strongyloidea</taxon>
        <taxon>Ancylostomatidae</taxon>
        <taxon>Ancylostomatinae</taxon>
        <taxon>Ancylostoma</taxon>
    </lineage>
</organism>
<comment type="caution">
    <text evidence="2">The sequence shown here is derived from an EMBL/GenBank/DDBJ whole genome shotgun (WGS) entry which is preliminary data.</text>
</comment>
<protein>
    <submittedName>
        <fullName evidence="2">Uncharacterized protein</fullName>
    </submittedName>
</protein>
<feature type="transmembrane region" description="Helical" evidence="1">
    <location>
        <begin position="113"/>
        <end position="133"/>
    </location>
</feature>
<sequence length="141" mass="15528">MDFQSLRVSLRSSAEAHSRCGSLVFIAISVLTFLYTIVKASYMGIVLSDTIAALALSFLQYITSTAIVLLKIGSVLFAGLKFRRICVILLVIHIILDIAITIIAFYIGSKTAFIPLLGTFGSIMDLTIYSLFLRLQKEKTN</sequence>
<accession>A0A016X1R5</accession>
<evidence type="ECO:0000256" key="1">
    <source>
        <dbReference type="SAM" id="Phobius"/>
    </source>
</evidence>
<feature type="transmembrane region" description="Helical" evidence="1">
    <location>
        <begin position="20"/>
        <end position="38"/>
    </location>
</feature>
<feature type="transmembrane region" description="Helical" evidence="1">
    <location>
        <begin position="58"/>
        <end position="78"/>
    </location>
</feature>
<dbReference type="OrthoDB" id="10553440at2759"/>
<dbReference type="AlphaFoldDB" id="A0A016X1R5"/>
<gene>
    <name evidence="2" type="primary">Acey_s0436.g1443</name>
    <name evidence="2" type="ORF">Y032_0436g1443</name>
</gene>
<keyword evidence="1" id="KW-0472">Membrane</keyword>
<proteinExistence type="predicted"/>
<evidence type="ECO:0000313" key="2">
    <source>
        <dbReference type="EMBL" id="EYC45198.1"/>
    </source>
</evidence>
<keyword evidence="3" id="KW-1185">Reference proteome</keyword>
<evidence type="ECO:0000313" key="3">
    <source>
        <dbReference type="Proteomes" id="UP000024635"/>
    </source>
</evidence>
<reference evidence="3" key="1">
    <citation type="journal article" date="2015" name="Nat. Genet.">
        <title>The genome and transcriptome of the zoonotic hookworm Ancylostoma ceylanicum identify infection-specific gene families.</title>
        <authorList>
            <person name="Schwarz E.M."/>
            <person name="Hu Y."/>
            <person name="Antoshechkin I."/>
            <person name="Miller M.M."/>
            <person name="Sternberg P.W."/>
            <person name="Aroian R.V."/>
        </authorList>
    </citation>
    <scope>NUCLEOTIDE SEQUENCE</scope>
    <source>
        <strain evidence="3">HY135</strain>
    </source>
</reference>
<name>A0A016X1R5_9BILA</name>
<keyword evidence="1" id="KW-1133">Transmembrane helix</keyword>
<feature type="transmembrane region" description="Helical" evidence="1">
    <location>
        <begin position="85"/>
        <end position="107"/>
    </location>
</feature>
<dbReference type="Proteomes" id="UP000024635">
    <property type="component" value="Unassembled WGS sequence"/>
</dbReference>
<keyword evidence="1" id="KW-0812">Transmembrane</keyword>